<protein>
    <submittedName>
        <fullName evidence="1">Uncharacterized protein</fullName>
    </submittedName>
</protein>
<accession>A0A8X6M6B5</accession>
<dbReference type="Proteomes" id="UP000887013">
    <property type="component" value="Unassembled WGS sequence"/>
</dbReference>
<sequence length="83" mass="9804">MIRYYYKYRKRYHRPAHCVSLQTIEHHSEFFLESCFSLKFVLCIPLITKDYFIQTMVCYGLSIDSSTKPSSTIFILLAGLLIL</sequence>
<reference evidence="1" key="1">
    <citation type="submission" date="2020-08" db="EMBL/GenBank/DDBJ databases">
        <title>Multicomponent nature underlies the extraordinary mechanical properties of spider dragline silk.</title>
        <authorList>
            <person name="Kono N."/>
            <person name="Nakamura H."/>
            <person name="Mori M."/>
            <person name="Yoshida Y."/>
            <person name="Ohtoshi R."/>
            <person name="Malay A.D."/>
            <person name="Moran D.A.P."/>
            <person name="Tomita M."/>
            <person name="Numata K."/>
            <person name="Arakawa K."/>
        </authorList>
    </citation>
    <scope>NUCLEOTIDE SEQUENCE</scope>
</reference>
<proteinExistence type="predicted"/>
<dbReference type="AlphaFoldDB" id="A0A8X6M6B5"/>
<gene>
    <name evidence="1" type="ORF">NPIL_586461</name>
</gene>
<comment type="caution">
    <text evidence="1">The sequence shown here is derived from an EMBL/GenBank/DDBJ whole genome shotgun (WGS) entry which is preliminary data.</text>
</comment>
<evidence type="ECO:0000313" key="2">
    <source>
        <dbReference type="Proteomes" id="UP000887013"/>
    </source>
</evidence>
<evidence type="ECO:0000313" key="1">
    <source>
        <dbReference type="EMBL" id="GFS29375.1"/>
    </source>
</evidence>
<organism evidence="1 2">
    <name type="scientific">Nephila pilipes</name>
    <name type="common">Giant wood spider</name>
    <name type="synonym">Nephila maculata</name>
    <dbReference type="NCBI Taxonomy" id="299642"/>
    <lineage>
        <taxon>Eukaryota</taxon>
        <taxon>Metazoa</taxon>
        <taxon>Ecdysozoa</taxon>
        <taxon>Arthropoda</taxon>
        <taxon>Chelicerata</taxon>
        <taxon>Arachnida</taxon>
        <taxon>Araneae</taxon>
        <taxon>Araneomorphae</taxon>
        <taxon>Entelegynae</taxon>
        <taxon>Araneoidea</taxon>
        <taxon>Nephilidae</taxon>
        <taxon>Nephila</taxon>
    </lineage>
</organism>
<dbReference type="OrthoDB" id="10530324at2759"/>
<keyword evidence="2" id="KW-1185">Reference proteome</keyword>
<name>A0A8X6M6B5_NEPPI</name>
<dbReference type="EMBL" id="BMAW01087367">
    <property type="protein sequence ID" value="GFS29375.1"/>
    <property type="molecule type" value="Genomic_DNA"/>
</dbReference>